<reference evidence="10 11" key="1">
    <citation type="submission" date="2015-09" db="EMBL/GenBank/DDBJ databases">
        <title>Draft genome of the parasitic nematode Teladorsagia circumcincta isolate WARC Sus (inbred).</title>
        <authorList>
            <person name="Mitreva M."/>
        </authorList>
    </citation>
    <scope>NUCLEOTIDE SEQUENCE [LARGE SCALE GENOMIC DNA]</scope>
    <source>
        <strain evidence="10 11">S</strain>
    </source>
</reference>
<dbReference type="PANTHER" id="PTHR10127">
    <property type="entry name" value="DISCOIDIN, CUB, EGF, LAMININ , AND ZINC METALLOPROTEASE DOMAIN CONTAINING"/>
    <property type="match status" value="1"/>
</dbReference>
<dbReference type="GO" id="GO:0004222">
    <property type="term" value="F:metalloendopeptidase activity"/>
    <property type="evidence" value="ECO:0007669"/>
    <property type="project" value="UniProtKB-UniRule"/>
</dbReference>
<dbReference type="PANTHER" id="PTHR10127:SF780">
    <property type="entry name" value="METALLOENDOPEPTIDASE"/>
    <property type="match status" value="1"/>
</dbReference>
<protein>
    <recommendedName>
        <fullName evidence="8">Metalloendopeptidase</fullName>
        <ecNumber evidence="8">3.4.24.-</ecNumber>
    </recommendedName>
</protein>
<dbReference type="Proteomes" id="UP000230423">
    <property type="component" value="Unassembled WGS sequence"/>
</dbReference>
<dbReference type="PROSITE" id="PS51864">
    <property type="entry name" value="ASTACIN"/>
    <property type="match status" value="1"/>
</dbReference>
<evidence type="ECO:0000256" key="7">
    <source>
        <dbReference type="PROSITE-ProRule" id="PRU01211"/>
    </source>
</evidence>
<keyword evidence="3 7" id="KW-0378">Hydrolase</keyword>
<dbReference type="Gene3D" id="3.40.390.10">
    <property type="entry name" value="Collagenase (Catalytic Domain)"/>
    <property type="match status" value="1"/>
</dbReference>
<dbReference type="EC" id="3.4.24.-" evidence="8"/>
<accession>A0A2G9TV89</accession>
<keyword evidence="1 7" id="KW-0645">Protease</keyword>
<feature type="active site" evidence="7">
    <location>
        <position position="151"/>
    </location>
</feature>
<gene>
    <name evidence="10" type="ORF">TELCIR_16614</name>
</gene>
<evidence type="ECO:0000313" key="10">
    <source>
        <dbReference type="EMBL" id="PIO61847.1"/>
    </source>
</evidence>
<feature type="chain" id="PRO_5013430244" description="Metalloendopeptidase" evidence="8">
    <location>
        <begin position="22"/>
        <end position="179"/>
    </location>
</feature>
<evidence type="ECO:0000256" key="8">
    <source>
        <dbReference type="RuleBase" id="RU361183"/>
    </source>
</evidence>
<keyword evidence="5 7" id="KW-0482">Metalloprotease</keyword>
<dbReference type="InterPro" id="IPR024079">
    <property type="entry name" value="MetalloPept_cat_dom_sf"/>
</dbReference>
<evidence type="ECO:0000256" key="4">
    <source>
        <dbReference type="ARBA" id="ARBA00022833"/>
    </source>
</evidence>
<dbReference type="AlphaFoldDB" id="A0A2G9TV89"/>
<dbReference type="InterPro" id="IPR001506">
    <property type="entry name" value="Peptidase_M12A"/>
</dbReference>
<feature type="non-terminal residue" evidence="10">
    <location>
        <position position="179"/>
    </location>
</feature>
<evidence type="ECO:0000313" key="11">
    <source>
        <dbReference type="Proteomes" id="UP000230423"/>
    </source>
</evidence>
<dbReference type="PRINTS" id="PR00480">
    <property type="entry name" value="ASTACIN"/>
</dbReference>
<keyword evidence="8" id="KW-0732">Signal</keyword>
<dbReference type="Pfam" id="PF01400">
    <property type="entry name" value="Astacin"/>
    <property type="match status" value="1"/>
</dbReference>
<evidence type="ECO:0000259" key="9">
    <source>
        <dbReference type="PROSITE" id="PS51864"/>
    </source>
</evidence>
<evidence type="ECO:0000256" key="2">
    <source>
        <dbReference type="ARBA" id="ARBA00022723"/>
    </source>
</evidence>
<name>A0A2G9TV89_TELCI</name>
<feature type="domain" description="Peptidase M12A" evidence="9">
    <location>
        <begin position="54"/>
        <end position="179"/>
    </location>
</feature>
<dbReference type="SUPFAM" id="SSF55486">
    <property type="entry name" value="Metalloproteases ('zincins'), catalytic domain"/>
    <property type="match status" value="1"/>
</dbReference>
<dbReference type="GO" id="GO:0008270">
    <property type="term" value="F:zinc ion binding"/>
    <property type="evidence" value="ECO:0007669"/>
    <property type="project" value="UniProtKB-UniRule"/>
</dbReference>
<comment type="cofactor">
    <cofactor evidence="7 8">
        <name>Zn(2+)</name>
        <dbReference type="ChEBI" id="CHEBI:29105"/>
    </cofactor>
    <text evidence="7 8">Binds 1 zinc ion per subunit.</text>
</comment>
<keyword evidence="2 7" id="KW-0479">Metal-binding</keyword>
<evidence type="ECO:0000256" key="6">
    <source>
        <dbReference type="ARBA" id="ARBA00023157"/>
    </source>
</evidence>
<keyword evidence="4 7" id="KW-0862">Zinc</keyword>
<keyword evidence="11" id="KW-1185">Reference proteome</keyword>
<evidence type="ECO:0000256" key="1">
    <source>
        <dbReference type="ARBA" id="ARBA00022670"/>
    </source>
</evidence>
<dbReference type="EMBL" id="KZ352932">
    <property type="protein sequence ID" value="PIO61847.1"/>
    <property type="molecule type" value="Genomic_DNA"/>
</dbReference>
<dbReference type="GO" id="GO:0006508">
    <property type="term" value="P:proteolysis"/>
    <property type="evidence" value="ECO:0007669"/>
    <property type="project" value="UniProtKB-KW"/>
</dbReference>
<evidence type="ECO:0000256" key="5">
    <source>
        <dbReference type="ARBA" id="ARBA00023049"/>
    </source>
</evidence>
<dbReference type="InterPro" id="IPR006026">
    <property type="entry name" value="Peptidase_Metallo"/>
</dbReference>
<dbReference type="SMART" id="SM00235">
    <property type="entry name" value="ZnMc"/>
    <property type="match status" value="1"/>
</dbReference>
<comment type="caution">
    <text evidence="7">Lacks conserved residue(s) required for the propagation of feature annotation.</text>
</comment>
<organism evidence="10 11">
    <name type="scientific">Teladorsagia circumcincta</name>
    <name type="common">Brown stomach worm</name>
    <name type="synonym">Ostertagia circumcincta</name>
    <dbReference type="NCBI Taxonomy" id="45464"/>
    <lineage>
        <taxon>Eukaryota</taxon>
        <taxon>Metazoa</taxon>
        <taxon>Ecdysozoa</taxon>
        <taxon>Nematoda</taxon>
        <taxon>Chromadorea</taxon>
        <taxon>Rhabditida</taxon>
        <taxon>Rhabditina</taxon>
        <taxon>Rhabditomorpha</taxon>
        <taxon>Strongyloidea</taxon>
        <taxon>Trichostrongylidae</taxon>
        <taxon>Teladorsagia</taxon>
    </lineage>
</organism>
<sequence>MRGSVLGALFMLVLLNRTMQSDVKIPLDRPHQNVVAIDATLDKEEPETVTAVHEAIRKKRSAYRYPDTWTDNTMVYELDGRLEKQDREIIKRAMEYISSRTCINFREDPYAKARVYITIEGECLSDAGMLGVLQNISLSGNCLNTAGVMHEIFHALGMAHMHERPDRNKYIRVDYSAVT</sequence>
<feature type="binding site" evidence="7">
    <location>
        <position position="160"/>
    </location>
    <ligand>
        <name>Zn(2+)</name>
        <dbReference type="ChEBI" id="CHEBI:29105"/>
        <note>catalytic</note>
    </ligand>
</feature>
<feature type="binding site" evidence="7">
    <location>
        <position position="154"/>
    </location>
    <ligand>
        <name>Zn(2+)</name>
        <dbReference type="ChEBI" id="CHEBI:29105"/>
        <note>catalytic</note>
    </ligand>
</feature>
<proteinExistence type="predicted"/>
<dbReference type="OrthoDB" id="6151895at2759"/>
<evidence type="ECO:0000256" key="3">
    <source>
        <dbReference type="ARBA" id="ARBA00022801"/>
    </source>
</evidence>
<keyword evidence="6" id="KW-1015">Disulfide bond</keyword>
<feature type="signal peptide" evidence="8">
    <location>
        <begin position="1"/>
        <end position="21"/>
    </location>
</feature>
<feature type="binding site" evidence="7">
    <location>
        <position position="150"/>
    </location>
    <ligand>
        <name>Zn(2+)</name>
        <dbReference type="ChEBI" id="CHEBI:29105"/>
        <note>catalytic</note>
    </ligand>
</feature>